<dbReference type="RefSeq" id="XP_059604646.1">
    <property type="nucleotide sequence ID" value="XM_059744168.1"/>
</dbReference>
<evidence type="ECO:0000313" key="1">
    <source>
        <dbReference type="RefSeq" id="XP_059604646.1"/>
    </source>
</evidence>
<dbReference type="VEuPathDB" id="FungiDB:An14g03260"/>
<sequence>MSRNRRLKLPCFRPRDIWPYPGTQDKQGSNKLRADVFSDHADMPQNRKGSCVDWYVRFLIPALVTLPFATRPQTATAEPSPLWQVIRSAEVPSLAQTPASASAVVDPALFRRSFALPIASEGPVGVLHLSGKTCALHPLVPAGV</sequence>
<name>A0AAJ8BY43_ASPNG</name>
<gene>
    <name evidence="1" type="ORF">An14g03260</name>
</gene>
<protein>
    <submittedName>
        <fullName evidence="1">Uncharacterized protein</fullName>
    </submittedName>
</protein>
<dbReference type="KEGG" id="ang:An14g03260"/>
<dbReference type="GeneID" id="84592958"/>
<accession>A0AAJ8BY43</accession>
<proteinExistence type="predicted"/>
<reference evidence="1" key="2">
    <citation type="submission" date="2025-08" db="UniProtKB">
        <authorList>
            <consortium name="RefSeq"/>
        </authorList>
    </citation>
    <scope>IDENTIFICATION</scope>
</reference>
<organism evidence="1">
    <name type="scientific">Aspergillus niger</name>
    <dbReference type="NCBI Taxonomy" id="5061"/>
    <lineage>
        <taxon>Eukaryota</taxon>
        <taxon>Fungi</taxon>
        <taxon>Dikarya</taxon>
        <taxon>Ascomycota</taxon>
        <taxon>Pezizomycotina</taxon>
        <taxon>Eurotiomycetes</taxon>
        <taxon>Eurotiomycetidae</taxon>
        <taxon>Eurotiales</taxon>
        <taxon>Aspergillaceae</taxon>
        <taxon>Aspergillus</taxon>
        <taxon>Aspergillus subgen. Circumdati</taxon>
    </lineage>
</organism>
<reference evidence="1" key="1">
    <citation type="submission" date="2025-02" db="EMBL/GenBank/DDBJ databases">
        <authorList>
            <consortium name="NCBI Genome Project"/>
        </authorList>
    </citation>
    <scope>NUCLEOTIDE SEQUENCE</scope>
</reference>
<dbReference type="AlphaFoldDB" id="A0AAJ8BY43"/>